<evidence type="ECO:0008006" key="4">
    <source>
        <dbReference type="Google" id="ProtNLM"/>
    </source>
</evidence>
<dbReference type="EMBL" id="JAVHJV010000012">
    <property type="protein sequence ID" value="KAK5938848.1"/>
    <property type="molecule type" value="Genomic_DNA"/>
</dbReference>
<dbReference type="Proteomes" id="UP001334248">
    <property type="component" value="Unassembled WGS sequence"/>
</dbReference>
<evidence type="ECO:0000313" key="2">
    <source>
        <dbReference type="EMBL" id="KAK5938848.1"/>
    </source>
</evidence>
<dbReference type="RefSeq" id="XP_064726938.1">
    <property type="nucleotide sequence ID" value="XM_064877436.1"/>
</dbReference>
<sequence>MALLPAKAHGIRDMLHILNKFAGGKSQGFMHTNWNCEQNNSNNKNRRLMSSNPLKARPAPPVLTKPSTPTTVSKSDLEKSGITFFPSFEEQQSRIQKQRKQQIRIDRRDAFQERLRKQDAAELELQGAGDLARSTSIKLQKFKKPLY</sequence>
<reference evidence="2 3" key="1">
    <citation type="journal article" date="2023" name="Res Sq">
        <title>Genomic and morphological characterization of Knufia obscura isolated from the Mars 2020 spacecraft assembly facility.</title>
        <authorList>
            <person name="Chander A.M."/>
            <person name="Teixeira M.M."/>
            <person name="Singh N.K."/>
            <person name="Williams M.P."/>
            <person name="Parker C.W."/>
            <person name="Leo P."/>
            <person name="Stajich J.E."/>
            <person name="Torok T."/>
            <person name="Tighe S."/>
            <person name="Mason C.E."/>
            <person name="Venkateswaran K."/>
        </authorList>
    </citation>
    <scope>NUCLEOTIDE SEQUENCE [LARGE SCALE GENOMIC DNA]</scope>
    <source>
        <strain evidence="2 3">CCFEE 5817</strain>
    </source>
</reference>
<organism evidence="2 3">
    <name type="scientific">Knufia obscura</name>
    <dbReference type="NCBI Taxonomy" id="1635080"/>
    <lineage>
        <taxon>Eukaryota</taxon>
        <taxon>Fungi</taxon>
        <taxon>Dikarya</taxon>
        <taxon>Ascomycota</taxon>
        <taxon>Pezizomycotina</taxon>
        <taxon>Eurotiomycetes</taxon>
        <taxon>Chaetothyriomycetidae</taxon>
        <taxon>Chaetothyriales</taxon>
        <taxon>Trichomeriaceae</taxon>
        <taxon>Knufia</taxon>
    </lineage>
</organism>
<proteinExistence type="predicted"/>
<feature type="compositionally biased region" description="Polar residues" evidence="1">
    <location>
        <begin position="38"/>
        <end position="53"/>
    </location>
</feature>
<feature type="region of interest" description="Disordered" evidence="1">
    <location>
        <begin position="38"/>
        <end position="76"/>
    </location>
</feature>
<dbReference type="GeneID" id="90002489"/>
<evidence type="ECO:0000313" key="3">
    <source>
        <dbReference type="Proteomes" id="UP001334248"/>
    </source>
</evidence>
<keyword evidence="3" id="KW-1185">Reference proteome</keyword>
<feature type="compositionally biased region" description="Low complexity" evidence="1">
    <location>
        <begin position="64"/>
        <end position="74"/>
    </location>
</feature>
<comment type="caution">
    <text evidence="2">The sequence shown here is derived from an EMBL/GenBank/DDBJ whole genome shotgun (WGS) entry which is preliminary data.</text>
</comment>
<gene>
    <name evidence="2" type="ORF">PMZ80_009040</name>
</gene>
<protein>
    <recommendedName>
        <fullName evidence="4">TPX2 C-terminal domain-containing protein</fullName>
    </recommendedName>
</protein>
<accession>A0ABR0RDZ4</accession>
<name>A0ABR0RDZ4_9EURO</name>
<evidence type="ECO:0000256" key="1">
    <source>
        <dbReference type="SAM" id="MobiDB-lite"/>
    </source>
</evidence>